<dbReference type="InterPro" id="IPR055166">
    <property type="entry name" value="Transc_reg_Sar_Rot_HTH"/>
</dbReference>
<dbReference type="PANTHER" id="PTHR42756">
    <property type="entry name" value="TRANSCRIPTIONAL REGULATOR, MARR"/>
    <property type="match status" value="1"/>
</dbReference>
<dbReference type="AlphaFoldDB" id="A0A379CA39"/>
<dbReference type="InterPro" id="IPR036390">
    <property type="entry name" value="WH_DNA-bd_sf"/>
</dbReference>
<name>A0A379CA39_9PAST</name>
<keyword evidence="10" id="KW-1185">Reference proteome</keyword>
<dbReference type="PANTHER" id="PTHR42756:SF1">
    <property type="entry name" value="TRANSCRIPTIONAL REPRESSOR OF EMRAB OPERON"/>
    <property type="match status" value="1"/>
</dbReference>
<dbReference type="RefSeq" id="WP_115315122.1">
    <property type="nucleotide sequence ID" value="NZ_LWIF01000001.1"/>
</dbReference>
<evidence type="ECO:0000256" key="2">
    <source>
        <dbReference type="ARBA" id="ARBA00023015"/>
    </source>
</evidence>
<evidence type="ECO:0000256" key="6">
    <source>
        <dbReference type="ARBA" id="ARBA00047188"/>
    </source>
</evidence>
<dbReference type="PRINTS" id="PR00598">
    <property type="entry name" value="HTHMARR"/>
</dbReference>
<dbReference type="Gene3D" id="1.10.10.10">
    <property type="entry name" value="Winged helix-like DNA-binding domain superfamily/Winged helix DNA-binding domain"/>
    <property type="match status" value="1"/>
</dbReference>
<dbReference type="EMBL" id="UGTA01000001">
    <property type="protein sequence ID" value="SUB58605.1"/>
    <property type="molecule type" value="Genomic_DNA"/>
</dbReference>
<sequence length="144" mass="16892">MTIDNHQLSNQLCHRFYVISNAITRRYRASLEKVNLTYPQYVAMMALWEEDNISVGELHKKTLIDNGCLTLMLKKMCDKNLITLVVSETDKRMKRVKLTEKGAKLKEIVQKEREKAQQEQNKLLTEDEFQQLVFLLDKFKSGLI</sequence>
<evidence type="ECO:0000313" key="10">
    <source>
        <dbReference type="Proteomes" id="UP000255417"/>
    </source>
</evidence>
<dbReference type="GO" id="GO:0005737">
    <property type="term" value="C:cytoplasm"/>
    <property type="evidence" value="ECO:0007669"/>
    <property type="project" value="UniProtKB-SubCell"/>
</dbReference>
<evidence type="ECO:0000259" key="8">
    <source>
        <dbReference type="PROSITE" id="PS50995"/>
    </source>
</evidence>
<dbReference type="InterPro" id="IPR036388">
    <property type="entry name" value="WH-like_DNA-bd_sf"/>
</dbReference>
<reference evidence="9 10" key="1">
    <citation type="submission" date="2018-06" db="EMBL/GenBank/DDBJ databases">
        <authorList>
            <consortium name="Pathogen Informatics"/>
            <person name="Doyle S."/>
        </authorList>
    </citation>
    <scope>NUCLEOTIDE SEQUENCE [LARGE SCALE GENOMIC DNA]</scope>
    <source>
        <strain evidence="9 10">NCTC12872</strain>
    </source>
</reference>
<dbReference type="SMART" id="SM00347">
    <property type="entry name" value="HTH_MARR"/>
    <property type="match status" value="1"/>
</dbReference>
<gene>
    <name evidence="9" type="primary">ohrR</name>
    <name evidence="9" type="ORF">NCTC12872_00569</name>
</gene>
<feature type="domain" description="HTH marR-type" evidence="8">
    <location>
        <begin position="9"/>
        <end position="141"/>
    </location>
</feature>
<evidence type="ECO:0000256" key="3">
    <source>
        <dbReference type="ARBA" id="ARBA00023125"/>
    </source>
</evidence>
<comment type="subcellular location">
    <subcellularLocation>
        <location evidence="1">Cytoplasm</location>
    </subcellularLocation>
</comment>
<keyword evidence="4" id="KW-0804">Transcription</keyword>
<dbReference type="SUPFAM" id="SSF46785">
    <property type="entry name" value="Winged helix' DNA-binding domain"/>
    <property type="match status" value="1"/>
</dbReference>
<evidence type="ECO:0000256" key="4">
    <source>
        <dbReference type="ARBA" id="ARBA00023163"/>
    </source>
</evidence>
<dbReference type="Proteomes" id="UP000255417">
    <property type="component" value="Unassembled WGS sequence"/>
</dbReference>
<protein>
    <recommendedName>
        <fullName evidence="6">HTH-type transcriptional regulator SarZ</fullName>
    </recommendedName>
    <alternativeName>
        <fullName evidence="7">Staphylococcal accessory regulator Z</fullName>
    </alternativeName>
</protein>
<dbReference type="InterPro" id="IPR000835">
    <property type="entry name" value="HTH_MarR-typ"/>
</dbReference>
<accession>A0A379CA39</accession>
<dbReference type="Pfam" id="PF22381">
    <property type="entry name" value="Staph_reg_Sar_Rot"/>
    <property type="match status" value="1"/>
</dbReference>
<dbReference type="PROSITE" id="PS50995">
    <property type="entry name" value="HTH_MARR_2"/>
    <property type="match status" value="1"/>
</dbReference>
<proteinExistence type="inferred from homology"/>
<dbReference type="GO" id="GO:0003677">
    <property type="term" value="F:DNA binding"/>
    <property type="evidence" value="ECO:0007669"/>
    <property type="project" value="UniProtKB-KW"/>
</dbReference>
<keyword evidence="2" id="KW-0805">Transcription regulation</keyword>
<evidence type="ECO:0000256" key="1">
    <source>
        <dbReference type="ARBA" id="ARBA00004496"/>
    </source>
</evidence>
<dbReference type="OrthoDB" id="9806864at2"/>
<evidence type="ECO:0000256" key="5">
    <source>
        <dbReference type="ARBA" id="ARBA00046337"/>
    </source>
</evidence>
<dbReference type="GO" id="GO:0003700">
    <property type="term" value="F:DNA-binding transcription factor activity"/>
    <property type="evidence" value="ECO:0007669"/>
    <property type="project" value="InterPro"/>
</dbReference>
<keyword evidence="3" id="KW-0238">DNA-binding</keyword>
<organism evidence="9 10">
    <name type="scientific">Phocoenobacter uteri</name>
    <dbReference type="NCBI Taxonomy" id="146806"/>
    <lineage>
        <taxon>Bacteria</taxon>
        <taxon>Pseudomonadati</taxon>
        <taxon>Pseudomonadota</taxon>
        <taxon>Gammaproteobacteria</taxon>
        <taxon>Pasteurellales</taxon>
        <taxon>Pasteurellaceae</taxon>
        <taxon>Phocoenobacter</taxon>
    </lineage>
</organism>
<evidence type="ECO:0000313" key="9">
    <source>
        <dbReference type="EMBL" id="SUB58605.1"/>
    </source>
</evidence>
<comment type="similarity">
    <text evidence="5">Belongs to the SarZ family.</text>
</comment>
<evidence type="ECO:0000256" key="7">
    <source>
        <dbReference type="ARBA" id="ARBA00047207"/>
    </source>
</evidence>